<evidence type="ECO:0000313" key="2">
    <source>
        <dbReference type="Proteomes" id="UP000077856"/>
    </source>
</evidence>
<dbReference type="STRING" id="1196031.A361_10625"/>
<evidence type="ECO:0000313" key="1">
    <source>
        <dbReference type="EMBL" id="AND39568.1"/>
    </source>
</evidence>
<dbReference type="eggNOG" id="ENOG5031VRT">
    <property type="taxonomic scope" value="Bacteria"/>
</dbReference>
<sequence>MRKRDMDILYSLEKFKCLERDQIAALHFSNNKNPIVSVNRVLKRLRMDGYVLVNTNRSFKPYIYFYNPSPIKLDSQKIDHYLMIAQGYIDMSRYSKVEDYKIEPKIEHADFIPDVACKWLGNEWFLEFQNSTYTIKQLYAKLDKYKEYLDKGYWNNQRVLIIGKTNLKLDADDYPFKVKQIRSIEDLSETIQQFKEMKYQEFKGKVKEEADATVSKPNAFSESYKSKDGVIKFVF</sequence>
<dbReference type="Proteomes" id="UP000077856">
    <property type="component" value="Chromosome"/>
</dbReference>
<name>A0A160MB97_9BACI</name>
<dbReference type="RefSeq" id="WP_019381889.1">
    <property type="nucleotide sequence ID" value="NZ_CP015506.1"/>
</dbReference>
<dbReference type="EMBL" id="CP015506">
    <property type="protein sequence ID" value="AND39568.1"/>
    <property type="molecule type" value="Genomic_DNA"/>
</dbReference>
<dbReference type="InterPro" id="IPR025855">
    <property type="entry name" value="Replic_Relax"/>
</dbReference>
<proteinExistence type="predicted"/>
<dbReference type="AlphaFoldDB" id="A0A160MB97"/>
<protein>
    <recommendedName>
        <fullName evidence="3">Replication-relaxation</fullName>
    </recommendedName>
</protein>
<gene>
    <name evidence="1" type="ORF">A361_10625</name>
</gene>
<evidence type="ECO:0008006" key="3">
    <source>
        <dbReference type="Google" id="ProtNLM"/>
    </source>
</evidence>
<reference evidence="1 2" key="1">
    <citation type="submission" date="2016-04" db="EMBL/GenBank/DDBJ databases">
        <title>Complete genome sequence of Bacillus oceanisediminis strain 2691.</title>
        <authorList>
            <person name="Jeong H."/>
            <person name="Kim H.J."/>
            <person name="Lee D.-W."/>
        </authorList>
    </citation>
    <scope>NUCLEOTIDE SEQUENCE [LARGE SCALE GENOMIC DNA]</scope>
    <source>
        <strain evidence="1 2">2691</strain>
    </source>
</reference>
<organism evidence="1 2">
    <name type="scientific">Cytobacillus oceanisediminis 2691</name>
    <dbReference type="NCBI Taxonomy" id="1196031"/>
    <lineage>
        <taxon>Bacteria</taxon>
        <taxon>Bacillati</taxon>
        <taxon>Bacillota</taxon>
        <taxon>Bacilli</taxon>
        <taxon>Bacillales</taxon>
        <taxon>Bacillaceae</taxon>
        <taxon>Cytobacillus</taxon>
    </lineage>
</organism>
<dbReference type="KEGG" id="bon:A361_10625"/>
<dbReference type="Pfam" id="PF13814">
    <property type="entry name" value="Replic_Relax"/>
    <property type="match status" value="1"/>
</dbReference>
<accession>A0A160MB97</accession>